<keyword evidence="2" id="KW-0645">Protease</keyword>
<dbReference type="GO" id="GO:0006508">
    <property type="term" value="P:proteolysis"/>
    <property type="evidence" value="ECO:0007669"/>
    <property type="project" value="UniProtKB-KW"/>
</dbReference>
<dbReference type="PANTHER" id="PTHR47053:SF1">
    <property type="entry name" value="MUREIN DD-ENDOPEPTIDASE MEPH-RELATED"/>
    <property type="match status" value="1"/>
</dbReference>
<organism evidence="7 8">
    <name type="scientific">Pedobacter chitinilyticus</name>
    <dbReference type="NCBI Taxonomy" id="2233776"/>
    <lineage>
        <taxon>Bacteria</taxon>
        <taxon>Pseudomonadati</taxon>
        <taxon>Bacteroidota</taxon>
        <taxon>Sphingobacteriia</taxon>
        <taxon>Sphingobacteriales</taxon>
        <taxon>Sphingobacteriaceae</taxon>
        <taxon>Pedobacter</taxon>
    </lineage>
</organism>
<evidence type="ECO:0000313" key="7">
    <source>
        <dbReference type="EMBL" id="RWU08371.1"/>
    </source>
</evidence>
<comment type="caution">
    <text evidence="7">The sequence shown here is derived from an EMBL/GenBank/DDBJ whole genome shotgun (WGS) entry which is preliminary data.</text>
</comment>
<accession>A0A443YWJ2</accession>
<dbReference type="GO" id="GO:0008234">
    <property type="term" value="F:cysteine-type peptidase activity"/>
    <property type="evidence" value="ECO:0007669"/>
    <property type="project" value="UniProtKB-KW"/>
</dbReference>
<comment type="similarity">
    <text evidence="1">Belongs to the peptidase C40 family.</text>
</comment>
<keyword evidence="8" id="KW-1185">Reference proteome</keyword>
<protein>
    <recommendedName>
        <fullName evidence="6">NlpC/P60 domain-containing protein</fullName>
    </recommendedName>
</protein>
<evidence type="ECO:0000259" key="6">
    <source>
        <dbReference type="PROSITE" id="PS51935"/>
    </source>
</evidence>
<dbReference type="InterPro" id="IPR041382">
    <property type="entry name" value="SH3_16"/>
</dbReference>
<dbReference type="Pfam" id="PF00877">
    <property type="entry name" value="NLPC_P60"/>
    <property type="match status" value="1"/>
</dbReference>
<dbReference type="RefSeq" id="WP_113646895.1">
    <property type="nucleotide sequence ID" value="NZ_QMHN01000002.1"/>
</dbReference>
<dbReference type="PANTHER" id="PTHR47053">
    <property type="entry name" value="MUREIN DD-ENDOPEPTIDASE MEPH-RELATED"/>
    <property type="match status" value="1"/>
</dbReference>
<dbReference type="Pfam" id="PF18348">
    <property type="entry name" value="SH3_16"/>
    <property type="match status" value="1"/>
</dbReference>
<dbReference type="PROSITE" id="PS51935">
    <property type="entry name" value="NLPC_P60"/>
    <property type="match status" value="1"/>
</dbReference>
<feature type="chain" id="PRO_5019323478" description="NlpC/P60 domain-containing protein" evidence="5">
    <location>
        <begin position="20"/>
        <end position="400"/>
    </location>
</feature>
<dbReference type="InterPro" id="IPR051202">
    <property type="entry name" value="Peptidase_C40"/>
</dbReference>
<gene>
    <name evidence="7" type="ORF">DPV69_08315</name>
</gene>
<evidence type="ECO:0000313" key="8">
    <source>
        <dbReference type="Proteomes" id="UP000284120"/>
    </source>
</evidence>
<dbReference type="EMBL" id="SAYW01000002">
    <property type="protein sequence ID" value="RWU08371.1"/>
    <property type="molecule type" value="Genomic_DNA"/>
</dbReference>
<sequence>MNRCFFFLACSVFSLSAFAQIDTTAYRTIANSIQKKYAPDKRSVYFNVRFKADSVFVESTSEQAVEAFEKSFPENIKTKLSVAVLPAKQLSDKIYGVTTISVANNRSQPFHGAELMTQTLLGTPIQILKKQGGFYLVKSPDGYLAWTDGGSIAPMNQASFKLWQEAKKIVYTNDYGHAFAKPDPTAARVSDLVAGNILKLLGQENGFVKVAFPDGREAYIPADQTADYTAWLKRPLPNADAILKTAKTLIGVPYLWGGTSIKGVDCSGFTKTAYFLNGVVIPRDASQQALVGEKLDVLENDSISVEKCLKNLKPGDLMFFSAAKRRGVSNGRVSHTAIYMGNGEFIQSAGMVKISSILPTAANYDEYQTKTLVGARRILTQVGQPEITKLEKHDWYLSKK</sequence>
<keyword evidence="3" id="KW-0378">Hydrolase</keyword>
<name>A0A443YWJ2_9SPHI</name>
<evidence type="ECO:0000256" key="2">
    <source>
        <dbReference type="ARBA" id="ARBA00022670"/>
    </source>
</evidence>
<reference evidence="7 8" key="1">
    <citation type="submission" date="2018-06" db="EMBL/GenBank/DDBJ databases">
        <title>Pedobacter endophyticus sp. nov., an endophytic bacterium isolated from a leaf of Triticum aestivum.</title>
        <authorList>
            <person name="Zhang L."/>
        </authorList>
    </citation>
    <scope>NUCLEOTIDE SEQUENCE [LARGE SCALE GENOMIC DNA]</scope>
    <source>
        <strain evidence="7 8">CM134L-2</strain>
    </source>
</reference>
<proteinExistence type="inferred from homology"/>
<dbReference type="Gene3D" id="2.30.30.40">
    <property type="entry name" value="SH3 Domains"/>
    <property type="match status" value="2"/>
</dbReference>
<evidence type="ECO:0000256" key="5">
    <source>
        <dbReference type="SAM" id="SignalP"/>
    </source>
</evidence>
<dbReference type="SUPFAM" id="SSF54001">
    <property type="entry name" value="Cysteine proteinases"/>
    <property type="match status" value="1"/>
</dbReference>
<dbReference type="AlphaFoldDB" id="A0A443YWJ2"/>
<feature type="domain" description="NlpC/P60" evidence="6">
    <location>
        <begin position="236"/>
        <end position="379"/>
    </location>
</feature>
<feature type="signal peptide" evidence="5">
    <location>
        <begin position="1"/>
        <end position="19"/>
    </location>
</feature>
<evidence type="ECO:0000256" key="4">
    <source>
        <dbReference type="ARBA" id="ARBA00022807"/>
    </source>
</evidence>
<evidence type="ECO:0000256" key="1">
    <source>
        <dbReference type="ARBA" id="ARBA00007074"/>
    </source>
</evidence>
<dbReference type="Gene3D" id="3.90.1720.10">
    <property type="entry name" value="endopeptidase domain like (from Nostoc punctiforme)"/>
    <property type="match status" value="1"/>
</dbReference>
<dbReference type="Proteomes" id="UP000284120">
    <property type="component" value="Unassembled WGS sequence"/>
</dbReference>
<keyword evidence="4" id="KW-0788">Thiol protease</keyword>
<dbReference type="InterPro" id="IPR038765">
    <property type="entry name" value="Papain-like_cys_pep_sf"/>
</dbReference>
<keyword evidence="5" id="KW-0732">Signal</keyword>
<dbReference type="OrthoDB" id="9813368at2"/>
<evidence type="ECO:0000256" key="3">
    <source>
        <dbReference type="ARBA" id="ARBA00022801"/>
    </source>
</evidence>
<dbReference type="InterPro" id="IPR000064">
    <property type="entry name" value="NLP_P60_dom"/>
</dbReference>